<dbReference type="InterPro" id="IPR002550">
    <property type="entry name" value="CNNM"/>
</dbReference>
<evidence type="ECO:0000259" key="13">
    <source>
        <dbReference type="PROSITE" id="PS51846"/>
    </source>
</evidence>
<evidence type="ECO:0000256" key="4">
    <source>
        <dbReference type="ARBA" id="ARBA00022692"/>
    </source>
</evidence>
<dbReference type="InterPro" id="IPR016169">
    <property type="entry name" value="FAD-bd_PCMH_sub2"/>
</dbReference>
<evidence type="ECO:0000313" key="14">
    <source>
        <dbReference type="EMBL" id="AVL99463.1"/>
    </source>
</evidence>
<keyword evidence="5" id="KW-0677">Repeat</keyword>
<evidence type="ECO:0000259" key="12">
    <source>
        <dbReference type="PROSITE" id="PS51371"/>
    </source>
</evidence>
<dbReference type="EMBL" id="CP027433">
    <property type="protein sequence ID" value="AVL99463.1"/>
    <property type="molecule type" value="Genomic_DNA"/>
</dbReference>
<feature type="domain" description="CBS" evidence="12">
    <location>
        <begin position="287"/>
        <end position="344"/>
    </location>
</feature>
<evidence type="ECO:0000256" key="8">
    <source>
        <dbReference type="ARBA" id="ARBA00023136"/>
    </source>
</evidence>
<sequence>MVSASLTLLLGIVLTILIIAVGGYFVAQEFAYMSVDRARLAARAEEGDAAAKRALAVTRRTSFMLSGAQLGITVTGLLVGYVAEPLIGASLGVLLGGVNVPPAVSISVGTVGALVLATVVQMIFGELYPKNLAIAAPEPLALGLSRSTLIYLALFGWLIKIFDVAANLLLKLLRVEPVHDVDSSASPDDLKRAVADSRDSGHLPADLAILIDRVLDFPDEDVEHAMKPRSQVDTVRRDCTLAELRERMSHAHSRYPVVDATGEPVGTVALIDLLRSREPDSAPVTTIMRKPVVVPTLMPLPDALEQMRADRAQLACAIDEYGGFAGILTTEDIAEELVGELTDEHDDGPAADVVAERERVWRMEGGMHLDEVERVVGHRLPTGDYETVAGLVIAVAGDFPEIGQRVRVDLPDDPADLVHHHPVRRRLEVETLAVDRHVPSELRVELVEADDAEPEKEVRR</sequence>
<comment type="similarity">
    <text evidence="2">Belongs to the UPF0053 family.</text>
</comment>
<feature type="domain" description="CBS" evidence="12">
    <location>
        <begin position="226"/>
        <end position="284"/>
    </location>
</feature>
<dbReference type="Proteomes" id="UP000239814">
    <property type="component" value="Chromosome"/>
</dbReference>
<dbReference type="Gene3D" id="3.10.580.10">
    <property type="entry name" value="CBS-domain"/>
    <property type="match status" value="1"/>
</dbReference>
<dbReference type="SMART" id="SM00116">
    <property type="entry name" value="CBS"/>
    <property type="match status" value="2"/>
</dbReference>
<organism evidence="14 15">
    <name type="scientific">Gordonia iterans</name>
    <dbReference type="NCBI Taxonomy" id="1004901"/>
    <lineage>
        <taxon>Bacteria</taxon>
        <taxon>Bacillati</taxon>
        <taxon>Actinomycetota</taxon>
        <taxon>Actinomycetes</taxon>
        <taxon>Mycobacteriales</taxon>
        <taxon>Gordoniaceae</taxon>
        <taxon>Gordonia</taxon>
    </lineage>
</organism>
<dbReference type="PROSITE" id="PS51846">
    <property type="entry name" value="CNNM"/>
    <property type="match status" value="1"/>
</dbReference>
<evidence type="ECO:0000256" key="1">
    <source>
        <dbReference type="ARBA" id="ARBA00004651"/>
    </source>
</evidence>
<dbReference type="KEGG" id="git:C6V83_03360"/>
<dbReference type="InterPro" id="IPR046342">
    <property type="entry name" value="CBS_dom_sf"/>
</dbReference>
<evidence type="ECO:0000256" key="9">
    <source>
        <dbReference type="PROSITE-ProRule" id="PRU00703"/>
    </source>
</evidence>
<keyword evidence="4 10" id="KW-0812">Transmembrane</keyword>
<comment type="subcellular location">
    <subcellularLocation>
        <location evidence="1">Cell membrane</location>
        <topology evidence="1">Multi-pass membrane protein</topology>
    </subcellularLocation>
</comment>
<evidence type="ECO:0000256" key="3">
    <source>
        <dbReference type="ARBA" id="ARBA00022475"/>
    </source>
</evidence>
<dbReference type="InterPro" id="IPR005170">
    <property type="entry name" value="Transptr-assoc_dom"/>
</dbReference>
<evidence type="ECO:0000256" key="2">
    <source>
        <dbReference type="ARBA" id="ARBA00006337"/>
    </source>
</evidence>
<dbReference type="PANTHER" id="PTHR43099:SF6">
    <property type="entry name" value="UPF0053 PROTEIN RV1842C"/>
    <property type="match status" value="1"/>
</dbReference>
<dbReference type="SUPFAM" id="SSF54631">
    <property type="entry name" value="CBS-domain pair"/>
    <property type="match status" value="1"/>
</dbReference>
<name>A0A2S0KCT1_9ACTN</name>
<dbReference type="GO" id="GO:0005886">
    <property type="term" value="C:plasma membrane"/>
    <property type="evidence" value="ECO:0007669"/>
    <property type="project" value="UniProtKB-SubCell"/>
</dbReference>
<evidence type="ECO:0000256" key="11">
    <source>
        <dbReference type="SAM" id="Phobius"/>
    </source>
</evidence>
<keyword evidence="6 10" id="KW-1133">Transmembrane helix</keyword>
<dbReference type="Pfam" id="PF01595">
    <property type="entry name" value="CNNM"/>
    <property type="match status" value="1"/>
</dbReference>
<feature type="transmembrane region" description="Helical" evidence="11">
    <location>
        <begin position="6"/>
        <end position="27"/>
    </location>
</feature>
<feature type="transmembrane region" description="Helical" evidence="11">
    <location>
        <begin position="62"/>
        <end position="83"/>
    </location>
</feature>
<feature type="domain" description="CNNM transmembrane" evidence="13">
    <location>
        <begin position="4"/>
        <end position="207"/>
    </location>
</feature>
<dbReference type="SMART" id="SM01091">
    <property type="entry name" value="CorC_HlyC"/>
    <property type="match status" value="1"/>
</dbReference>
<evidence type="ECO:0000313" key="15">
    <source>
        <dbReference type="Proteomes" id="UP000239814"/>
    </source>
</evidence>
<gene>
    <name evidence="14" type="ORF">C6V83_03360</name>
</gene>
<dbReference type="SUPFAM" id="SSF56176">
    <property type="entry name" value="FAD-binding/transporter-associated domain-like"/>
    <property type="match status" value="1"/>
</dbReference>
<dbReference type="OrthoDB" id="110231at2"/>
<proteinExistence type="inferred from homology"/>
<keyword evidence="15" id="KW-1185">Reference proteome</keyword>
<dbReference type="RefSeq" id="WP_105941198.1">
    <property type="nucleotide sequence ID" value="NZ_CP027433.1"/>
</dbReference>
<evidence type="ECO:0000256" key="10">
    <source>
        <dbReference type="PROSITE-ProRule" id="PRU01193"/>
    </source>
</evidence>
<keyword evidence="3" id="KW-1003">Cell membrane</keyword>
<keyword evidence="8 10" id="KW-0472">Membrane</keyword>
<dbReference type="Gene3D" id="3.30.465.10">
    <property type="match status" value="1"/>
</dbReference>
<evidence type="ECO:0000256" key="5">
    <source>
        <dbReference type="ARBA" id="ARBA00022737"/>
    </source>
</evidence>
<accession>A0A2S0KCT1</accession>
<dbReference type="Pfam" id="PF03471">
    <property type="entry name" value="CorC_HlyC"/>
    <property type="match status" value="1"/>
</dbReference>
<reference evidence="14 15" key="1">
    <citation type="submission" date="2018-03" db="EMBL/GenBank/DDBJ databases">
        <title>Characteristics and genome of n-alkane degrading marine bacteria Gordonia iterans isolated from crude oil contaminated in Tae-an, South Korea.</title>
        <authorList>
            <person name="Lee S.-S."/>
            <person name="Kim H."/>
        </authorList>
    </citation>
    <scope>NUCLEOTIDE SEQUENCE [LARGE SCALE GENOMIC DNA]</scope>
    <source>
        <strain evidence="14 15">Co17</strain>
    </source>
</reference>
<dbReference type="CDD" id="cd04590">
    <property type="entry name" value="CBS_pair_CorC_HlyC_assoc"/>
    <property type="match status" value="1"/>
</dbReference>
<dbReference type="GO" id="GO:0050660">
    <property type="term" value="F:flavin adenine dinucleotide binding"/>
    <property type="evidence" value="ECO:0007669"/>
    <property type="project" value="InterPro"/>
</dbReference>
<evidence type="ECO:0000256" key="7">
    <source>
        <dbReference type="ARBA" id="ARBA00023122"/>
    </source>
</evidence>
<dbReference type="PROSITE" id="PS51371">
    <property type="entry name" value="CBS"/>
    <property type="match status" value="2"/>
</dbReference>
<dbReference type="InterPro" id="IPR036318">
    <property type="entry name" value="FAD-bd_PCMH-like_sf"/>
</dbReference>
<dbReference type="AlphaFoldDB" id="A0A2S0KCT1"/>
<evidence type="ECO:0008006" key="16">
    <source>
        <dbReference type="Google" id="ProtNLM"/>
    </source>
</evidence>
<dbReference type="InterPro" id="IPR000644">
    <property type="entry name" value="CBS_dom"/>
</dbReference>
<protein>
    <recommendedName>
        <fullName evidence="16">HlyC/CorC family transporter</fullName>
    </recommendedName>
</protein>
<dbReference type="Pfam" id="PF00571">
    <property type="entry name" value="CBS"/>
    <property type="match status" value="2"/>
</dbReference>
<dbReference type="InterPro" id="IPR044751">
    <property type="entry name" value="Ion_transp-like_CBS"/>
</dbReference>
<feature type="transmembrane region" description="Helical" evidence="11">
    <location>
        <begin position="103"/>
        <end position="128"/>
    </location>
</feature>
<evidence type="ECO:0000256" key="6">
    <source>
        <dbReference type="ARBA" id="ARBA00022989"/>
    </source>
</evidence>
<dbReference type="PANTHER" id="PTHR43099">
    <property type="entry name" value="UPF0053 PROTEIN YRKA"/>
    <property type="match status" value="1"/>
</dbReference>
<keyword evidence="7 9" id="KW-0129">CBS domain</keyword>
<dbReference type="InterPro" id="IPR051676">
    <property type="entry name" value="UPF0053_domain"/>
</dbReference>